<accession>R4UL42</accession>
<evidence type="ECO:0000313" key="1">
    <source>
        <dbReference type="EMBL" id="AGM25976.1"/>
    </source>
</evidence>
<gene>
    <name evidence="1" type="ORF">SSYRP_v1c03820</name>
</gene>
<organism evidence="1 2">
    <name type="scientific">Spiroplasma syrphidicola EA-1</name>
    <dbReference type="NCBI Taxonomy" id="1276229"/>
    <lineage>
        <taxon>Bacteria</taxon>
        <taxon>Bacillati</taxon>
        <taxon>Mycoplasmatota</taxon>
        <taxon>Mollicutes</taxon>
        <taxon>Entomoplasmatales</taxon>
        <taxon>Spiroplasmataceae</taxon>
        <taxon>Spiroplasma</taxon>
    </lineage>
</organism>
<keyword evidence="2" id="KW-1185">Reference proteome</keyword>
<proteinExistence type="predicted"/>
<dbReference type="EMBL" id="CP005078">
    <property type="protein sequence ID" value="AGM25976.1"/>
    <property type="molecule type" value="Genomic_DNA"/>
</dbReference>
<reference evidence="1 2" key="1">
    <citation type="journal article" date="2013" name="Genome Biol. Evol.">
        <title>Complete genomes of two dipteran-associated spiroplasmas provided insights into the origin, dynamics, and impacts of viral invasion in spiroplasma.</title>
        <authorList>
            <person name="Ku C."/>
            <person name="Lo W.S."/>
            <person name="Chen L.L."/>
            <person name="Kuo C.H."/>
        </authorList>
    </citation>
    <scope>NUCLEOTIDE SEQUENCE [LARGE SCALE GENOMIC DNA]</scope>
    <source>
        <strain evidence="1">EA-1</strain>
    </source>
</reference>
<dbReference type="InterPro" id="IPR024503">
    <property type="entry name" value="DUF3196"/>
</dbReference>
<dbReference type="STRING" id="1276229.SSYRP_v1c03820"/>
<dbReference type="eggNOG" id="ENOG5032G6I">
    <property type="taxonomic scope" value="Bacteria"/>
</dbReference>
<dbReference type="RefSeq" id="WP_016340624.1">
    <property type="nucleotide sequence ID" value="NC_021284.1"/>
</dbReference>
<dbReference type="OrthoDB" id="388669at2"/>
<protein>
    <submittedName>
        <fullName evidence="1">Uncharacterized protein</fullName>
    </submittedName>
</protein>
<dbReference type="Pfam" id="PF11428">
    <property type="entry name" value="DUF3196"/>
    <property type="match status" value="1"/>
</dbReference>
<dbReference type="SUPFAM" id="SSF116965">
    <property type="entry name" value="Hypothetical protein MPN330"/>
    <property type="match status" value="1"/>
</dbReference>
<evidence type="ECO:0000313" key="2">
    <source>
        <dbReference type="Proteomes" id="UP000013963"/>
    </source>
</evidence>
<dbReference type="KEGG" id="ssyr:SSYRP_v1c03820"/>
<sequence length="251" mass="29067">MEQDNYYDELLSTIKTLIAQGEYHRAQEKINDELRMPYVPAFVEKELKTLGKIITVQINDGKRIDNVWTPAKITAVLTQPLLSVDEFLMVVPVLQAQNLRNFLPIISELLVNPTVGDPIKVRLLFLLQEQEITTPIKVIKKKQTFTITPDTLKWPYDDDNHQKFLKLFDEIVYNDNPSLYHLCLNLLEAYYLYRFPDSLAPSEIPVLTTAIITQANKMLGVDYDHHKLVNRFAINPQLVIDQVKVLNEIDF</sequence>
<dbReference type="Proteomes" id="UP000013963">
    <property type="component" value="Chromosome"/>
</dbReference>
<dbReference type="PATRIC" id="fig|1276229.3.peg.380"/>
<dbReference type="HOGENOM" id="CLU_096809_0_0_14"/>
<name>R4UL42_9MOLU</name>
<dbReference type="AlphaFoldDB" id="R4UL42"/>